<gene>
    <name evidence="21" type="ORF">C8D97_106111</name>
</gene>
<evidence type="ECO:0000256" key="11">
    <source>
        <dbReference type="ARBA" id="ARBA00023125"/>
    </source>
</evidence>
<dbReference type="GO" id="GO:0006281">
    <property type="term" value="P:DNA repair"/>
    <property type="evidence" value="ECO:0007669"/>
    <property type="project" value="UniProtKB-KW"/>
</dbReference>
<dbReference type="GO" id="GO:0009378">
    <property type="term" value="F:four-way junction helicase activity"/>
    <property type="evidence" value="ECO:0007669"/>
    <property type="project" value="TreeGrafter"/>
</dbReference>
<dbReference type="InterPro" id="IPR004589">
    <property type="entry name" value="DNA_helicase_ATP-dep_RecQ"/>
</dbReference>
<evidence type="ECO:0000256" key="2">
    <source>
        <dbReference type="ARBA" id="ARBA00001947"/>
    </source>
</evidence>
<keyword evidence="7" id="KW-0378">Hydrolase</keyword>
<evidence type="ECO:0000256" key="17">
    <source>
        <dbReference type="SAM" id="MobiDB-lite"/>
    </source>
</evidence>
<keyword evidence="8 21" id="KW-0347">Helicase</keyword>
<comment type="similarity">
    <text evidence="3">Belongs to the helicase family. RecQ subfamily.</text>
</comment>
<dbReference type="InterPro" id="IPR014001">
    <property type="entry name" value="Helicase_ATP-bd"/>
</dbReference>
<evidence type="ECO:0000256" key="7">
    <source>
        <dbReference type="ARBA" id="ARBA00022801"/>
    </source>
</evidence>
<keyword evidence="13" id="KW-0234">DNA repair</keyword>
<dbReference type="NCBIfam" id="TIGR00614">
    <property type="entry name" value="recQ_fam"/>
    <property type="match status" value="1"/>
</dbReference>
<evidence type="ECO:0000259" key="18">
    <source>
        <dbReference type="PROSITE" id="PS50967"/>
    </source>
</evidence>
<dbReference type="SUPFAM" id="SSF47819">
    <property type="entry name" value="HRDC-like"/>
    <property type="match status" value="1"/>
</dbReference>
<dbReference type="Gene3D" id="3.40.50.300">
    <property type="entry name" value="P-loop containing nucleotide triphosphate hydrolases"/>
    <property type="match status" value="2"/>
</dbReference>
<dbReference type="RefSeq" id="WP_109763488.1">
    <property type="nucleotide sequence ID" value="NZ_QGGU01000006.1"/>
</dbReference>
<dbReference type="Pfam" id="PF14493">
    <property type="entry name" value="HTH_40"/>
    <property type="match status" value="1"/>
</dbReference>
<dbReference type="InterPro" id="IPR006293">
    <property type="entry name" value="DNA_helicase_ATP-dep_RecQ_bac"/>
</dbReference>
<dbReference type="PROSITE" id="PS51192">
    <property type="entry name" value="HELICASE_ATP_BIND_1"/>
    <property type="match status" value="1"/>
</dbReference>
<keyword evidence="10" id="KW-0067">ATP-binding</keyword>
<evidence type="ECO:0000259" key="19">
    <source>
        <dbReference type="PROSITE" id="PS51192"/>
    </source>
</evidence>
<dbReference type="GO" id="GO:0006310">
    <property type="term" value="P:DNA recombination"/>
    <property type="evidence" value="ECO:0007669"/>
    <property type="project" value="UniProtKB-UniRule"/>
</dbReference>
<evidence type="ECO:0000256" key="4">
    <source>
        <dbReference type="ARBA" id="ARBA00022723"/>
    </source>
</evidence>
<name>A0A316FQ60_9GAMM</name>
<dbReference type="Pfam" id="PF00570">
    <property type="entry name" value="HRDC"/>
    <property type="match status" value="1"/>
</dbReference>
<dbReference type="GO" id="GO:0009432">
    <property type="term" value="P:SOS response"/>
    <property type="evidence" value="ECO:0007669"/>
    <property type="project" value="UniProtKB-UniRule"/>
</dbReference>
<dbReference type="AlphaFoldDB" id="A0A316FQ60"/>
<dbReference type="FunFam" id="3.40.50.300:FF:000156">
    <property type="entry name" value="ATP-dependent DNA helicase recQ"/>
    <property type="match status" value="1"/>
</dbReference>
<keyword evidence="4" id="KW-0479">Metal-binding</keyword>
<dbReference type="InterPro" id="IPR010997">
    <property type="entry name" value="HRDC-like_sf"/>
</dbReference>
<dbReference type="Pfam" id="PF16124">
    <property type="entry name" value="RecQ_Zn_bind"/>
    <property type="match status" value="1"/>
</dbReference>
<dbReference type="Pfam" id="PF09382">
    <property type="entry name" value="RQC"/>
    <property type="match status" value="1"/>
</dbReference>
<dbReference type="SMART" id="SM00487">
    <property type="entry name" value="DEXDc"/>
    <property type="match status" value="1"/>
</dbReference>
<evidence type="ECO:0000256" key="15">
    <source>
        <dbReference type="ARBA" id="ARBA00034617"/>
    </source>
</evidence>
<keyword evidence="11" id="KW-0238">DNA-binding</keyword>
<keyword evidence="6" id="KW-0227">DNA damage</keyword>
<dbReference type="PROSITE" id="PS51194">
    <property type="entry name" value="HELICASE_CTER"/>
    <property type="match status" value="1"/>
</dbReference>
<dbReference type="InterPro" id="IPR029491">
    <property type="entry name" value="Helicase_HTH"/>
</dbReference>
<feature type="domain" description="Helicase ATP-binding" evidence="19">
    <location>
        <begin position="50"/>
        <end position="218"/>
    </location>
</feature>
<dbReference type="InterPro" id="IPR002121">
    <property type="entry name" value="HRDC_dom"/>
</dbReference>
<dbReference type="InterPro" id="IPR027417">
    <property type="entry name" value="P-loop_NTPase"/>
</dbReference>
<dbReference type="FunFam" id="1.10.10.10:FF:000175">
    <property type="entry name" value="ATP-dependent DNA helicase RecQ"/>
    <property type="match status" value="1"/>
</dbReference>
<keyword evidence="9" id="KW-0862">Zinc</keyword>
<dbReference type="GO" id="GO:0006260">
    <property type="term" value="P:DNA replication"/>
    <property type="evidence" value="ECO:0007669"/>
    <property type="project" value="InterPro"/>
</dbReference>
<dbReference type="InterPro" id="IPR044876">
    <property type="entry name" value="HRDC_dom_sf"/>
</dbReference>
<feature type="domain" description="HRDC" evidence="18">
    <location>
        <begin position="550"/>
        <end position="630"/>
    </location>
</feature>
<dbReference type="GO" id="GO:0030894">
    <property type="term" value="C:replisome"/>
    <property type="evidence" value="ECO:0007669"/>
    <property type="project" value="TreeGrafter"/>
</dbReference>
<dbReference type="InterPro" id="IPR001650">
    <property type="entry name" value="Helicase_C-like"/>
</dbReference>
<evidence type="ECO:0000256" key="1">
    <source>
        <dbReference type="ARBA" id="ARBA00001946"/>
    </source>
</evidence>
<dbReference type="CDD" id="cd18794">
    <property type="entry name" value="SF2_C_RecQ"/>
    <property type="match status" value="1"/>
</dbReference>
<evidence type="ECO:0000256" key="9">
    <source>
        <dbReference type="ARBA" id="ARBA00022833"/>
    </source>
</evidence>
<dbReference type="OrthoDB" id="9760034at2"/>
<dbReference type="CDD" id="cd17920">
    <property type="entry name" value="DEXHc_RecQ"/>
    <property type="match status" value="1"/>
</dbReference>
<evidence type="ECO:0000256" key="12">
    <source>
        <dbReference type="ARBA" id="ARBA00023172"/>
    </source>
</evidence>
<comment type="catalytic activity">
    <reaction evidence="15">
        <text>Couples ATP hydrolysis with the unwinding of duplex DNA by translocating in the 3'-5' direction.</text>
        <dbReference type="EC" id="5.6.2.4"/>
    </reaction>
</comment>
<keyword evidence="14" id="KW-0413">Isomerase</keyword>
<dbReference type="EC" id="5.6.2.4" evidence="16"/>
<accession>A0A316FQ60</accession>
<dbReference type="NCBIfam" id="TIGR01389">
    <property type="entry name" value="recQ"/>
    <property type="match status" value="1"/>
</dbReference>
<comment type="cofactor">
    <cofactor evidence="2">
        <name>Zn(2+)</name>
        <dbReference type="ChEBI" id="CHEBI:29105"/>
    </cofactor>
</comment>
<dbReference type="GO" id="GO:0016787">
    <property type="term" value="F:hydrolase activity"/>
    <property type="evidence" value="ECO:0007669"/>
    <property type="project" value="UniProtKB-KW"/>
</dbReference>
<dbReference type="GO" id="GO:0005524">
    <property type="term" value="F:ATP binding"/>
    <property type="evidence" value="ECO:0007669"/>
    <property type="project" value="UniProtKB-KW"/>
</dbReference>
<evidence type="ECO:0000256" key="14">
    <source>
        <dbReference type="ARBA" id="ARBA00023235"/>
    </source>
</evidence>
<dbReference type="GO" id="GO:0043138">
    <property type="term" value="F:3'-5' DNA helicase activity"/>
    <property type="evidence" value="ECO:0007669"/>
    <property type="project" value="UniProtKB-EC"/>
</dbReference>
<evidence type="ECO:0000256" key="10">
    <source>
        <dbReference type="ARBA" id="ARBA00022840"/>
    </source>
</evidence>
<dbReference type="SUPFAM" id="SSF52540">
    <property type="entry name" value="P-loop containing nucleoside triphosphate hydrolases"/>
    <property type="match status" value="2"/>
</dbReference>
<dbReference type="Gene3D" id="1.10.150.80">
    <property type="entry name" value="HRDC domain"/>
    <property type="match status" value="1"/>
</dbReference>
<evidence type="ECO:0000313" key="22">
    <source>
        <dbReference type="Proteomes" id="UP000245790"/>
    </source>
</evidence>
<dbReference type="GO" id="GO:0046872">
    <property type="term" value="F:metal ion binding"/>
    <property type="evidence" value="ECO:0007669"/>
    <property type="project" value="UniProtKB-KW"/>
</dbReference>
<evidence type="ECO:0000259" key="20">
    <source>
        <dbReference type="PROSITE" id="PS51194"/>
    </source>
</evidence>
<dbReference type="Gene3D" id="1.10.10.10">
    <property type="entry name" value="Winged helix-like DNA-binding domain superfamily/Winged helix DNA-binding domain"/>
    <property type="match status" value="1"/>
</dbReference>
<dbReference type="InterPro" id="IPR032284">
    <property type="entry name" value="RecQ_Zn-bd"/>
</dbReference>
<proteinExistence type="inferred from homology"/>
<dbReference type="SMART" id="SM00490">
    <property type="entry name" value="HELICc"/>
    <property type="match status" value="1"/>
</dbReference>
<reference evidence="21 22" key="1">
    <citation type="submission" date="2018-05" db="EMBL/GenBank/DDBJ databases">
        <title>Genomic Encyclopedia of Type Strains, Phase IV (KMG-IV): sequencing the most valuable type-strain genomes for metagenomic binning, comparative biology and taxonomic classification.</title>
        <authorList>
            <person name="Goeker M."/>
        </authorList>
    </citation>
    <scope>NUCLEOTIDE SEQUENCE [LARGE SCALE GENOMIC DNA]</scope>
    <source>
        <strain evidence="21 22">DSM 25350</strain>
    </source>
</reference>
<evidence type="ECO:0000256" key="13">
    <source>
        <dbReference type="ARBA" id="ARBA00023204"/>
    </source>
</evidence>
<dbReference type="InterPro" id="IPR018982">
    <property type="entry name" value="RQC_domain"/>
</dbReference>
<comment type="caution">
    <text evidence="21">The sequence shown here is derived from an EMBL/GenBank/DDBJ whole genome shotgun (WGS) entry which is preliminary data.</text>
</comment>
<dbReference type="Pfam" id="PF00270">
    <property type="entry name" value="DEAD"/>
    <property type="match status" value="1"/>
</dbReference>
<dbReference type="SMART" id="SM00956">
    <property type="entry name" value="RQC"/>
    <property type="match status" value="1"/>
</dbReference>
<dbReference type="GO" id="GO:0005737">
    <property type="term" value="C:cytoplasm"/>
    <property type="evidence" value="ECO:0007669"/>
    <property type="project" value="TreeGrafter"/>
</dbReference>
<keyword evidence="5" id="KW-0547">Nucleotide-binding</keyword>
<evidence type="ECO:0000256" key="16">
    <source>
        <dbReference type="NCBIfam" id="TIGR01389"/>
    </source>
</evidence>
<dbReference type="GO" id="GO:0043590">
    <property type="term" value="C:bacterial nucleoid"/>
    <property type="evidence" value="ECO:0007669"/>
    <property type="project" value="TreeGrafter"/>
</dbReference>
<evidence type="ECO:0000256" key="5">
    <source>
        <dbReference type="ARBA" id="ARBA00022741"/>
    </source>
</evidence>
<dbReference type="Proteomes" id="UP000245790">
    <property type="component" value="Unassembled WGS sequence"/>
</dbReference>
<comment type="cofactor">
    <cofactor evidence="1">
        <name>Mg(2+)</name>
        <dbReference type="ChEBI" id="CHEBI:18420"/>
    </cofactor>
</comment>
<keyword evidence="22" id="KW-1185">Reference proteome</keyword>
<evidence type="ECO:0000256" key="8">
    <source>
        <dbReference type="ARBA" id="ARBA00022806"/>
    </source>
</evidence>
<dbReference type="PROSITE" id="PS50967">
    <property type="entry name" value="HRDC"/>
    <property type="match status" value="1"/>
</dbReference>
<dbReference type="InterPro" id="IPR036388">
    <property type="entry name" value="WH-like_DNA-bd_sf"/>
</dbReference>
<dbReference type="Pfam" id="PF00271">
    <property type="entry name" value="Helicase_C"/>
    <property type="match status" value="1"/>
</dbReference>
<feature type="region of interest" description="Disordered" evidence="17">
    <location>
        <begin position="1"/>
        <end position="27"/>
    </location>
</feature>
<dbReference type="PANTHER" id="PTHR13710:SF105">
    <property type="entry name" value="ATP-DEPENDENT DNA HELICASE Q1"/>
    <property type="match status" value="1"/>
</dbReference>
<dbReference type="GO" id="GO:0003677">
    <property type="term" value="F:DNA binding"/>
    <property type="evidence" value="ECO:0007669"/>
    <property type="project" value="UniProtKB-KW"/>
</dbReference>
<dbReference type="PANTHER" id="PTHR13710">
    <property type="entry name" value="DNA HELICASE RECQ FAMILY MEMBER"/>
    <property type="match status" value="1"/>
</dbReference>
<dbReference type="InterPro" id="IPR011545">
    <property type="entry name" value="DEAD/DEAH_box_helicase_dom"/>
</dbReference>
<sequence length="727" mass="81337">MSSLIKSSSQNKSSSQINPTPQSSSSLSPLTILQTQFGYSAFRDPQQAIIESVIEGRDTTVIMPTGGGKSLCYQIPAIALEGTGIVVSPLIALMDDQVTALKQNGVRAAYLNSTMNMAQVQEVEQMLLQQQLDLLYVAPERLMMDRFINLLSRTRIALFAIDEAHCVSQWGHDFRPEYIQLSALAELFPNVPRIALTATADDTTRKEIIDKLSLDHSNAFICGFDRPNIQYRVQQGSKNAKQALLDFIQQEHPDDAGIVYCLSRKKVEQTADWLTSKGLTALPYHAGLSSDMRRQHQQRFLQQEGVIIVATIAFGMGIDKPDVRFVAHLNLPKSIEAYYQETGRAGRDGLPATAWMSYGLNDVITLRQMLETSDAPEQHKRVERHKLDAVLGFAEITDCRRQSLLGYFGEALAQPCGNCDTCLTPVETWNATEVAQKALSTVYRTGQRFGVNHLIDVLLGKENVKVKNFKHDELSVYGIGQELDVSQWRSVFRQLISRNLLKVDLEGYGGVQLTEACRPVLKGESELYLRKDVTAVTQKKKARGRPEQIKQSDFNLWEALREARMTVAKDNKLAPYMVFNDATLMAMVESKPTSLSQMAMISGVGERKLELYGELFLQVIADNAESTRPTAEESLKLFQQDKTVAEIAHQRGLAESTVFSHLATAIQQGQLLIDDILDINDLDLNLVHQLFLEQEGEKVRMKPVFEALDGKFSYGELQCIKAHFLLE</sequence>
<dbReference type="FunFam" id="3.40.50.300:FF:000296">
    <property type="entry name" value="ATP-dependent DNA helicase RecQ"/>
    <property type="match status" value="1"/>
</dbReference>
<evidence type="ECO:0000313" key="21">
    <source>
        <dbReference type="EMBL" id="PWK50824.1"/>
    </source>
</evidence>
<organism evidence="21 22">
    <name type="scientific">Pleionea mediterranea</name>
    <dbReference type="NCBI Taxonomy" id="523701"/>
    <lineage>
        <taxon>Bacteria</taxon>
        <taxon>Pseudomonadati</taxon>
        <taxon>Pseudomonadota</taxon>
        <taxon>Gammaproteobacteria</taxon>
        <taxon>Oceanospirillales</taxon>
        <taxon>Pleioneaceae</taxon>
        <taxon>Pleionea</taxon>
    </lineage>
</organism>
<evidence type="ECO:0000256" key="3">
    <source>
        <dbReference type="ARBA" id="ARBA00005446"/>
    </source>
</evidence>
<dbReference type="EMBL" id="QGGU01000006">
    <property type="protein sequence ID" value="PWK50824.1"/>
    <property type="molecule type" value="Genomic_DNA"/>
</dbReference>
<feature type="domain" description="Helicase C-terminal" evidence="20">
    <location>
        <begin position="240"/>
        <end position="388"/>
    </location>
</feature>
<dbReference type="SMART" id="SM00341">
    <property type="entry name" value="HRDC"/>
    <property type="match status" value="1"/>
</dbReference>
<evidence type="ECO:0000256" key="6">
    <source>
        <dbReference type="ARBA" id="ARBA00022763"/>
    </source>
</evidence>
<protein>
    <recommendedName>
        <fullName evidence="16">DNA helicase RecQ</fullName>
        <ecNumber evidence="16">5.6.2.4</ecNumber>
    </recommendedName>
</protein>
<keyword evidence="12" id="KW-0233">DNA recombination</keyword>